<dbReference type="PATRIC" id="fig|1623450.3.peg.987"/>
<reference evidence="2 3" key="1">
    <citation type="submission" date="2015-03" db="EMBL/GenBank/DDBJ databases">
        <title>Comparative analysis of the OM43 clade including a novel species from Red Sea uncovers genomic and metabolic diversity among marine methylotrophs.</title>
        <authorList>
            <person name="Jimenez-Infante F."/>
            <person name="Ngugi D.K."/>
            <person name="Vinu M."/>
            <person name="Alam I."/>
            <person name="Kamau A."/>
            <person name="Blom J."/>
            <person name="Bajic V.B."/>
            <person name="Stingl U."/>
        </authorList>
    </citation>
    <scope>NUCLEOTIDE SEQUENCE [LARGE SCALE GENOMIC DNA]</scope>
    <source>
        <strain evidence="2 3">MBRSH7</strain>
    </source>
</reference>
<dbReference type="Gene3D" id="3.60.15.10">
    <property type="entry name" value="Ribonuclease Z/Hydroxyacylglutathione hydrolase-like"/>
    <property type="match status" value="1"/>
</dbReference>
<dbReference type="EMBL" id="CP011002">
    <property type="protein sequence ID" value="AKO66055.1"/>
    <property type="molecule type" value="Genomic_DNA"/>
</dbReference>
<dbReference type="InterPro" id="IPR036866">
    <property type="entry name" value="RibonucZ/Hydroxyglut_hydro"/>
</dbReference>
<dbReference type="InterPro" id="IPR001279">
    <property type="entry name" value="Metallo-B-lactamas"/>
</dbReference>
<evidence type="ECO:0000259" key="1">
    <source>
        <dbReference type="SMART" id="SM00849"/>
    </source>
</evidence>
<dbReference type="SMART" id="SM00849">
    <property type="entry name" value="Lactamase_B"/>
    <property type="match status" value="1"/>
</dbReference>
<dbReference type="PANTHER" id="PTHR47619">
    <property type="entry name" value="METALLO-HYDROLASE YYCJ-RELATED"/>
    <property type="match status" value="1"/>
</dbReference>
<protein>
    <recommendedName>
        <fullName evidence="1">Metallo-beta-lactamase domain-containing protein</fullName>
    </recommendedName>
</protein>
<organism evidence="2 3">
    <name type="scientific">Methylophilales bacterium MBRS-H7</name>
    <dbReference type="NCBI Taxonomy" id="1623450"/>
    <lineage>
        <taxon>Bacteria</taxon>
        <taxon>Pseudomonadati</taxon>
        <taxon>Pseudomonadota</taxon>
        <taxon>Betaproteobacteria</taxon>
        <taxon>Nitrosomonadales</taxon>
        <taxon>OM43 clade</taxon>
    </lineage>
</organism>
<accession>A0A0H4J1X6</accession>
<name>A0A0H4J1X6_9PROT</name>
<proteinExistence type="predicted"/>
<gene>
    <name evidence="2" type="ORF">VI33_04945</name>
</gene>
<dbReference type="SUPFAM" id="SSF56281">
    <property type="entry name" value="Metallo-hydrolase/oxidoreductase"/>
    <property type="match status" value="1"/>
</dbReference>
<evidence type="ECO:0000313" key="2">
    <source>
        <dbReference type="EMBL" id="AKO66055.1"/>
    </source>
</evidence>
<sequence>MFLFASLGSGSEGNSFLVKTNKTIVMVDCGFNYKETENRLSALNLTFSDIDHILITHEHEDHMRAIKMIIKKENIQISCSYGTAKKIGIVDKVNVINPGDTLQENDLQIEVVPVPHDAREPCHYIFKKDSLRIGIITDFGSLTPKIIKSYSNLNYLVLEANHDANLLMQSSYPISLKNRIYGKLGHANNDLTFELISKINKERLKKIVFCHLSKLNNQKEIIKNTVKEYFNEFQCEFISQENIFNWSEIK</sequence>
<dbReference type="PANTHER" id="PTHR47619:SF1">
    <property type="entry name" value="EXODEOXYRIBONUCLEASE WALJ"/>
    <property type="match status" value="1"/>
</dbReference>
<dbReference type="InterPro" id="IPR052533">
    <property type="entry name" value="WalJ/YycJ-like"/>
</dbReference>
<feature type="domain" description="Metallo-beta-lactamase" evidence="1">
    <location>
        <begin position="12"/>
        <end position="171"/>
    </location>
</feature>
<keyword evidence="3" id="KW-1185">Reference proteome</keyword>
<dbReference type="OrthoDB" id="9803916at2"/>
<dbReference type="Pfam" id="PF12706">
    <property type="entry name" value="Lactamase_B_2"/>
    <property type="match status" value="1"/>
</dbReference>
<dbReference type="AlphaFoldDB" id="A0A0H4J1X6"/>
<dbReference type="Proteomes" id="UP000066549">
    <property type="component" value="Chromosome"/>
</dbReference>
<evidence type="ECO:0000313" key="3">
    <source>
        <dbReference type="Proteomes" id="UP000066549"/>
    </source>
</evidence>